<dbReference type="SFLD" id="SFLDS00029">
    <property type="entry name" value="Radical_SAM"/>
    <property type="match status" value="1"/>
</dbReference>
<dbReference type="InterPro" id="IPR050377">
    <property type="entry name" value="Radical_SAM_PqqE_MftC-like"/>
</dbReference>
<dbReference type="InterPro" id="IPR058240">
    <property type="entry name" value="rSAM_sf"/>
</dbReference>
<evidence type="ECO:0000313" key="7">
    <source>
        <dbReference type="EMBL" id="MDN4165008.1"/>
    </source>
</evidence>
<proteinExistence type="predicted"/>
<keyword evidence="4" id="KW-0408">Iron</keyword>
<comment type="caution">
    <text evidence="7">The sequence shown here is derived from an EMBL/GenBank/DDBJ whole genome shotgun (WGS) entry which is preliminary data.</text>
</comment>
<keyword evidence="2" id="KW-0949">S-adenosyl-L-methionine</keyword>
<name>A0ABT8F3Q3_9BACT</name>
<evidence type="ECO:0000256" key="4">
    <source>
        <dbReference type="ARBA" id="ARBA00023004"/>
    </source>
</evidence>
<dbReference type="RefSeq" id="WP_320003532.1">
    <property type="nucleotide sequence ID" value="NZ_JAUHJS010000002.1"/>
</dbReference>
<evidence type="ECO:0000256" key="1">
    <source>
        <dbReference type="ARBA" id="ARBA00001966"/>
    </source>
</evidence>
<evidence type="ECO:0000256" key="2">
    <source>
        <dbReference type="ARBA" id="ARBA00022691"/>
    </source>
</evidence>
<dbReference type="InterPro" id="IPR012840">
    <property type="entry name" value="NrdG2"/>
</dbReference>
<dbReference type="CDD" id="cd01335">
    <property type="entry name" value="Radical_SAM"/>
    <property type="match status" value="1"/>
</dbReference>
<keyword evidence="5" id="KW-0411">Iron-sulfur</keyword>
<dbReference type="SFLD" id="SFLDG01067">
    <property type="entry name" value="SPASM/twitch_domain_containing"/>
    <property type="match status" value="1"/>
</dbReference>
<protein>
    <submittedName>
        <fullName evidence="7">Anaerobic ribonucleoside-triphosphate reductase activating protein</fullName>
    </submittedName>
</protein>
<dbReference type="NCBIfam" id="TIGR02495">
    <property type="entry name" value="NrdG2"/>
    <property type="match status" value="1"/>
</dbReference>
<gene>
    <name evidence="7" type="ORF">QWY31_05810</name>
</gene>
<dbReference type="InterPro" id="IPR007197">
    <property type="entry name" value="rSAM"/>
</dbReference>
<organism evidence="7 8">
    <name type="scientific">Shiella aurantiaca</name>
    <dbReference type="NCBI Taxonomy" id="3058365"/>
    <lineage>
        <taxon>Bacteria</taxon>
        <taxon>Pseudomonadati</taxon>
        <taxon>Bacteroidota</taxon>
        <taxon>Cytophagia</taxon>
        <taxon>Cytophagales</taxon>
        <taxon>Shiellaceae</taxon>
        <taxon>Shiella</taxon>
    </lineage>
</organism>
<comment type="cofactor">
    <cofactor evidence="1">
        <name>[4Fe-4S] cluster</name>
        <dbReference type="ChEBI" id="CHEBI:49883"/>
    </cofactor>
</comment>
<dbReference type="SUPFAM" id="SSF102114">
    <property type="entry name" value="Radical SAM enzymes"/>
    <property type="match status" value="1"/>
</dbReference>
<dbReference type="PROSITE" id="PS51918">
    <property type="entry name" value="RADICAL_SAM"/>
    <property type="match status" value="1"/>
</dbReference>
<feature type="domain" description="Radical SAM core" evidence="6">
    <location>
        <begin position="27"/>
        <end position="237"/>
    </location>
</feature>
<evidence type="ECO:0000256" key="5">
    <source>
        <dbReference type="ARBA" id="ARBA00023014"/>
    </source>
</evidence>
<evidence type="ECO:0000313" key="8">
    <source>
        <dbReference type="Proteomes" id="UP001168552"/>
    </source>
</evidence>
<evidence type="ECO:0000259" key="6">
    <source>
        <dbReference type="PROSITE" id="PS51918"/>
    </source>
</evidence>
<dbReference type="PANTHER" id="PTHR11228:SF27">
    <property type="entry name" value="GLYCYL-RADICAL ENZYME ACTIVATING ENZYME MJ1227-RELATED"/>
    <property type="match status" value="1"/>
</dbReference>
<dbReference type="Proteomes" id="UP001168552">
    <property type="component" value="Unassembled WGS sequence"/>
</dbReference>
<dbReference type="InterPro" id="IPR013785">
    <property type="entry name" value="Aldolase_TIM"/>
</dbReference>
<dbReference type="Pfam" id="PF04055">
    <property type="entry name" value="Radical_SAM"/>
    <property type="match status" value="1"/>
</dbReference>
<dbReference type="EMBL" id="JAUHJS010000002">
    <property type="protein sequence ID" value="MDN4165008.1"/>
    <property type="molecule type" value="Genomic_DNA"/>
</dbReference>
<reference evidence="7" key="1">
    <citation type="submission" date="2023-06" db="EMBL/GenBank/DDBJ databases">
        <title>Cytophagales bacterium Strain LB-30, isolated from soil.</title>
        <authorList>
            <person name="Liu B."/>
        </authorList>
    </citation>
    <scope>NUCLEOTIDE SEQUENCE</scope>
    <source>
        <strain evidence="7">LB-30</strain>
    </source>
</reference>
<dbReference type="PANTHER" id="PTHR11228">
    <property type="entry name" value="RADICAL SAM DOMAIN PROTEIN"/>
    <property type="match status" value="1"/>
</dbReference>
<dbReference type="SFLD" id="SFLDG01094">
    <property type="entry name" value="Uncharacterised_Radical_SAM_Su"/>
    <property type="match status" value="1"/>
</dbReference>
<dbReference type="Gene3D" id="3.20.20.70">
    <property type="entry name" value="Aldolase class I"/>
    <property type="match status" value="1"/>
</dbReference>
<accession>A0ABT8F3Q3</accession>
<keyword evidence="8" id="KW-1185">Reference proteome</keyword>
<evidence type="ECO:0000256" key="3">
    <source>
        <dbReference type="ARBA" id="ARBA00022723"/>
    </source>
</evidence>
<keyword evidence="3" id="KW-0479">Metal-binding</keyword>
<sequence length="237" mass="26727">MNTSNAPIFVKADKLPIYSISPFTALDFPDKTACIAWFAGCNMRCPYCYNPDIVLGKGKLGYSDLIAFLNKRKGLLDAVVLSGGECTLHQGLLELCHTIKEMGFQIKIDTNGSRPEVLKKAVEEELIDYIALDYKAPEKTYRTVTQSKLYPRFEQSLALLLQSDIAFEVRTTVHSALLSESDLHEMVTYLEDKGYRGKLFLQHFVSDTATLQTLPPSDYRVVRKIYSTEAVKVLLRN</sequence>